<dbReference type="Gene3D" id="1.25.40.710">
    <property type="match status" value="1"/>
</dbReference>
<sequence length="141" mass="16223">MCDFISLEANKASAENEDSKKKNSLEGDTSTHTEVAVLSEGKSTDDYADITLDKLKEIYVELQKWCDNIETKATNFAEKFYLAHSYNGRLLKLLLKSLDDKRLLENELQIIEICKKLGYNHCADFFERSIYVRHPASYALF</sequence>
<name>A0AAV4R343_CAEEX</name>
<evidence type="ECO:0000313" key="2">
    <source>
        <dbReference type="Proteomes" id="UP001054945"/>
    </source>
</evidence>
<reference evidence="1 2" key="1">
    <citation type="submission" date="2021-06" db="EMBL/GenBank/DDBJ databases">
        <title>Caerostris extrusa draft genome.</title>
        <authorList>
            <person name="Kono N."/>
            <person name="Arakawa K."/>
        </authorList>
    </citation>
    <scope>NUCLEOTIDE SEQUENCE [LARGE SCALE GENOMIC DNA]</scope>
</reference>
<dbReference type="AlphaFoldDB" id="A0AAV4R343"/>
<dbReference type="InterPro" id="IPR046939">
    <property type="entry name" value="TPPII_C_sf"/>
</dbReference>
<dbReference type="Proteomes" id="UP001054945">
    <property type="component" value="Unassembled WGS sequence"/>
</dbReference>
<proteinExistence type="predicted"/>
<comment type="caution">
    <text evidence="1">The sequence shown here is derived from an EMBL/GenBank/DDBJ whole genome shotgun (WGS) entry which is preliminary data.</text>
</comment>
<organism evidence="1 2">
    <name type="scientific">Caerostris extrusa</name>
    <name type="common">Bark spider</name>
    <name type="synonym">Caerostris bankana</name>
    <dbReference type="NCBI Taxonomy" id="172846"/>
    <lineage>
        <taxon>Eukaryota</taxon>
        <taxon>Metazoa</taxon>
        <taxon>Ecdysozoa</taxon>
        <taxon>Arthropoda</taxon>
        <taxon>Chelicerata</taxon>
        <taxon>Arachnida</taxon>
        <taxon>Araneae</taxon>
        <taxon>Araneomorphae</taxon>
        <taxon>Entelegynae</taxon>
        <taxon>Araneoidea</taxon>
        <taxon>Araneidae</taxon>
        <taxon>Caerostris</taxon>
    </lineage>
</organism>
<accession>A0AAV4R343</accession>
<dbReference type="EMBL" id="BPLR01007146">
    <property type="protein sequence ID" value="GIY14822.1"/>
    <property type="molecule type" value="Genomic_DNA"/>
</dbReference>
<evidence type="ECO:0000313" key="1">
    <source>
        <dbReference type="EMBL" id="GIY14822.1"/>
    </source>
</evidence>
<keyword evidence="2" id="KW-1185">Reference proteome</keyword>
<protein>
    <submittedName>
        <fullName evidence="1">Tripeptidyl-peptidase 2</fullName>
    </submittedName>
</protein>
<gene>
    <name evidence="1" type="primary">TPP2</name>
    <name evidence="1" type="ORF">CEXT_686011</name>
</gene>